<reference evidence="1" key="1">
    <citation type="submission" date="2018-02" db="EMBL/GenBank/DDBJ databases">
        <title>Rhizophora mucronata_Transcriptome.</title>
        <authorList>
            <person name="Meera S.P."/>
            <person name="Sreeshan A."/>
            <person name="Augustine A."/>
        </authorList>
    </citation>
    <scope>NUCLEOTIDE SEQUENCE</scope>
    <source>
        <tissue evidence="1">Leaf</tissue>
    </source>
</reference>
<proteinExistence type="predicted"/>
<sequence length="31" mass="3332">MQAHLSAKCSCTLLITCLGPSIFQPWPGSKL</sequence>
<dbReference type="AlphaFoldDB" id="A0A2P2NG69"/>
<dbReference type="EMBL" id="GGEC01060970">
    <property type="protein sequence ID" value="MBX41454.1"/>
    <property type="molecule type" value="Transcribed_RNA"/>
</dbReference>
<organism evidence="1">
    <name type="scientific">Rhizophora mucronata</name>
    <name type="common">Asiatic mangrove</name>
    <dbReference type="NCBI Taxonomy" id="61149"/>
    <lineage>
        <taxon>Eukaryota</taxon>
        <taxon>Viridiplantae</taxon>
        <taxon>Streptophyta</taxon>
        <taxon>Embryophyta</taxon>
        <taxon>Tracheophyta</taxon>
        <taxon>Spermatophyta</taxon>
        <taxon>Magnoliopsida</taxon>
        <taxon>eudicotyledons</taxon>
        <taxon>Gunneridae</taxon>
        <taxon>Pentapetalae</taxon>
        <taxon>rosids</taxon>
        <taxon>fabids</taxon>
        <taxon>Malpighiales</taxon>
        <taxon>Rhizophoraceae</taxon>
        <taxon>Rhizophora</taxon>
    </lineage>
</organism>
<evidence type="ECO:0000313" key="1">
    <source>
        <dbReference type="EMBL" id="MBX41454.1"/>
    </source>
</evidence>
<name>A0A2P2NG69_RHIMU</name>
<protein>
    <submittedName>
        <fullName evidence="1">Uncharacterized protein</fullName>
    </submittedName>
</protein>
<accession>A0A2P2NG69</accession>